<keyword evidence="3" id="KW-1185">Reference proteome</keyword>
<organism evidence="2 3">
    <name type="scientific">Candidatus Nitrospira neomarina</name>
    <dbReference type="NCBI Taxonomy" id="3020899"/>
    <lineage>
        <taxon>Bacteria</taxon>
        <taxon>Pseudomonadati</taxon>
        <taxon>Nitrospirota</taxon>
        <taxon>Nitrospiria</taxon>
        <taxon>Nitrospirales</taxon>
        <taxon>Nitrospiraceae</taxon>
        <taxon>Nitrospira</taxon>
    </lineage>
</organism>
<reference evidence="2 3" key="1">
    <citation type="submission" date="2023-01" db="EMBL/GenBank/DDBJ databases">
        <title>Cultivation and genomic characterization of new, ubiquitous marine nitrite-oxidizing bacteria from the Nitrospirales.</title>
        <authorList>
            <person name="Mueller A.J."/>
            <person name="Daebeler A."/>
            <person name="Herbold C.W."/>
            <person name="Kirkegaard R.H."/>
            <person name="Daims H."/>
        </authorList>
    </citation>
    <scope>NUCLEOTIDE SEQUENCE [LARGE SCALE GENOMIC DNA]</scope>
    <source>
        <strain evidence="2 3">DK</strain>
    </source>
</reference>
<evidence type="ECO:0000313" key="2">
    <source>
        <dbReference type="EMBL" id="WNM61711.1"/>
    </source>
</evidence>
<feature type="coiled-coil region" evidence="1">
    <location>
        <begin position="148"/>
        <end position="182"/>
    </location>
</feature>
<evidence type="ECO:0000256" key="1">
    <source>
        <dbReference type="SAM" id="Coils"/>
    </source>
</evidence>
<accession>A0AA96K032</accession>
<proteinExistence type="predicted"/>
<dbReference type="AlphaFoldDB" id="A0AA96K032"/>
<keyword evidence="1" id="KW-0175">Coiled coil</keyword>
<dbReference type="Proteomes" id="UP001302494">
    <property type="component" value="Chromosome"/>
</dbReference>
<dbReference type="KEGG" id="nneo:PQG83_18490"/>
<name>A0AA96K032_9BACT</name>
<sequence>MGRNHTGKSSLIKTLFLTLGARPQGDLAQWDEKTISAVDFCIDKKRYRAVHQLRHRALFNETNDLIIATNNHDKWAETFAKTVGFNLVLTDKNLETVQADPRCFFLPFYINQDGSWQSSWNTFIGLQQYRKPTGTILDYFSGIKPPEYYELNSQRTQKQRALEDLQKERQFLDRARERFSESMTLSGPKLQPDNFEQEISRLTSEVTVLNKKQEMLRDTAVREEEQYDNIQLQIELANNALATHEGDSFYLLKEAREKLTCPTCGAEHLESFFDLLTYAEDARILRDLVTHLQEDATKIREQHQKTLAKKIELEKHYQKVSEILSIRRGALQFNDVVNSMGAERAFRVFEEQNAALKGEIDQKLSDIETLDTQLKELGDKKRSREILQTFRQTYSSALVSLNLPPIDTSKLRLTSRPDLSGSGGPRSILAYYGALWRTCIDTYGAFSIPLVIDAPNQQGQDDINLPKVLTYIADDLPEGVQVIVGIEIDTPHFFDNKVVLDQQYKLLHSEEYDAVRDEIDPLVRTMYHSLQNEGLG</sequence>
<protein>
    <recommendedName>
        <fullName evidence="4">Rad50/SbcC-type AAA domain-containing protein</fullName>
    </recommendedName>
</protein>
<gene>
    <name evidence="2" type="ORF">PQG83_18490</name>
</gene>
<evidence type="ECO:0008006" key="4">
    <source>
        <dbReference type="Google" id="ProtNLM"/>
    </source>
</evidence>
<evidence type="ECO:0000313" key="3">
    <source>
        <dbReference type="Proteomes" id="UP001302494"/>
    </source>
</evidence>
<dbReference type="EMBL" id="CP116968">
    <property type="protein sequence ID" value="WNM61711.1"/>
    <property type="molecule type" value="Genomic_DNA"/>
</dbReference>